<reference evidence="4 5" key="1">
    <citation type="submission" date="2018-02" db="EMBL/GenBank/DDBJ databases">
        <title>Whole genome sequencing of endophytic bacterium.</title>
        <authorList>
            <person name="Eedara R."/>
            <person name="Podile A.R."/>
        </authorList>
    </citation>
    <scope>NUCLEOTIDE SEQUENCE [LARGE SCALE GENOMIC DNA]</scope>
    <source>
        <strain evidence="4 5">RP1T</strain>
    </source>
</reference>
<protein>
    <submittedName>
        <fullName evidence="4">Glucokinase</fullName>
    </submittedName>
</protein>
<dbReference type="InterPro" id="IPR003836">
    <property type="entry name" value="Glucokinase"/>
</dbReference>
<evidence type="ECO:0000313" key="5">
    <source>
        <dbReference type="Proteomes" id="UP000237682"/>
    </source>
</evidence>
<dbReference type="GO" id="GO:0005829">
    <property type="term" value="C:cytosol"/>
    <property type="evidence" value="ECO:0007669"/>
    <property type="project" value="TreeGrafter"/>
</dbReference>
<dbReference type="Proteomes" id="UP000237682">
    <property type="component" value="Unassembled WGS sequence"/>
</dbReference>
<dbReference type="PANTHER" id="PTHR47690">
    <property type="entry name" value="GLUCOKINASE"/>
    <property type="match status" value="1"/>
</dbReference>
<keyword evidence="5" id="KW-1185">Reference proteome</keyword>
<dbReference type="AlphaFoldDB" id="A0A2S9Q7Y4"/>
<gene>
    <name evidence="4" type="ORF">C5L14_20620</name>
</gene>
<evidence type="ECO:0000313" key="4">
    <source>
        <dbReference type="EMBL" id="PRH85404.1"/>
    </source>
</evidence>
<dbReference type="GO" id="GO:0005536">
    <property type="term" value="F:D-glucose binding"/>
    <property type="evidence" value="ECO:0007669"/>
    <property type="project" value="InterPro"/>
</dbReference>
<organism evidence="4 5">
    <name type="scientific">Labrys okinawensis</name>
    <dbReference type="NCBI Taxonomy" id="346911"/>
    <lineage>
        <taxon>Bacteria</taxon>
        <taxon>Pseudomonadati</taxon>
        <taxon>Pseudomonadota</taxon>
        <taxon>Alphaproteobacteria</taxon>
        <taxon>Hyphomicrobiales</taxon>
        <taxon>Xanthobacteraceae</taxon>
        <taxon>Labrys</taxon>
    </lineage>
</organism>
<dbReference type="InterPro" id="IPR043129">
    <property type="entry name" value="ATPase_NBD"/>
</dbReference>
<comment type="caution">
    <text evidence="4">The sequence shown here is derived from an EMBL/GenBank/DDBJ whole genome shotgun (WGS) entry which is preliminary data.</text>
</comment>
<dbReference type="GO" id="GO:0005524">
    <property type="term" value="F:ATP binding"/>
    <property type="evidence" value="ECO:0007669"/>
    <property type="project" value="InterPro"/>
</dbReference>
<dbReference type="EMBL" id="PUEJ01000008">
    <property type="protein sequence ID" value="PRH85404.1"/>
    <property type="molecule type" value="Genomic_DNA"/>
</dbReference>
<sequence>MCLTEGVAEELFPTAKRCRRDPRFHRHFRCVGSQDDEILMTNLTLLGDIGGTNSRFALVVQGRTDYRSERHYENKRYPTFREAIEAYIADVGERPNAGVVAIAGPVAGEMVGPTNRQSWLFNPPTLAAELRFARLDVINDFEAVAHALPHLAQADTTVIGSVTGGVAGGNMAVLGPGTGLGVGALVRGGSRWIAVPSEGGHAEIGAPAGAWAKAHELIRGKIGRVSGEHVLSGPGLQRIDAALAALAGHPAERSAAEIGTAAVAGTDPVAVEATHLFFDYLARFSGDVGLMFAAKGGVFLYGGVVQKLSPLMDEAAFRAAFEAKSPLEKFLREIPIRLITHPTPGLIGCAAVAAHW</sequence>
<dbReference type="Gene3D" id="3.30.420.40">
    <property type="match status" value="1"/>
</dbReference>
<dbReference type="Pfam" id="PF02685">
    <property type="entry name" value="Glucokinase"/>
    <property type="match status" value="1"/>
</dbReference>
<dbReference type="OrthoDB" id="9800595at2"/>
<accession>A0A2S9Q7Y4</accession>
<comment type="similarity">
    <text evidence="3">Belongs to the bacterial glucokinase family.</text>
</comment>
<dbReference type="GO" id="GO:0006096">
    <property type="term" value="P:glycolytic process"/>
    <property type="evidence" value="ECO:0007669"/>
    <property type="project" value="InterPro"/>
</dbReference>
<dbReference type="Gene3D" id="3.40.367.20">
    <property type="match status" value="1"/>
</dbReference>
<evidence type="ECO:0000256" key="2">
    <source>
        <dbReference type="ARBA" id="ARBA00022777"/>
    </source>
</evidence>
<keyword evidence="2 4" id="KW-0418">Kinase</keyword>
<dbReference type="PANTHER" id="PTHR47690:SF1">
    <property type="entry name" value="GLUCOKINASE"/>
    <property type="match status" value="1"/>
</dbReference>
<dbReference type="CDD" id="cd24008">
    <property type="entry name" value="ASKHA_NBD_GLK"/>
    <property type="match status" value="1"/>
</dbReference>
<name>A0A2S9Q7Y4_9HYPH</name>
<dbReference type="SUPFAM" id="SSF53067">
    <property type="entry name" value="Actin-like ATPase domain"/>
    <property type="match status" value="1"/>
</dbReference>
<keyword evidence="1" id="KW-0808">Transferase</keyword>
<dbReference type="GO" id="GO:0004340">
    <property type="term" value="F:glucokinase activity"/>
    <property type="evidence" value="ECO:0007669"/>
    <property type="project" value="InterPro"/>
</dbReference>
<evidence type="ECO:0000256" key="1">
    <source>
        <dbReference type="ARBA" id="ARBA00022679"/>
    </source>
</evidence>
<dbReference type="InterPro" id="IPR050201">
    <property type="entry name" value="Bacterial_glucokinase"/>
</dbReference>
<proteinExistence type="inferred from homology"/>
<evidence type="ECO:0000256" key="3">
    <source>
        <dbReference type="RuleBase" id="RU004046"/>
    </source>
</evidence>